<dbReference type="RefSeq" id="WP_130391108.1">
    <property type="nucleotide sequence ID" value="NZ_SGXM01000001.1"/>
</dbReference>
<evidence type="ECO:0000256" key="2">
    <source>
        <dbReference type="ARBA" id="ARBA00022827"/>
    </source>
</evidence>
<dbReference type="PANTHER" id="PTHR42659:SF2">
    <property type="entry name" value="XANTHINE DEHYDROGENASE SUBUNIT C-RELATED"/>
    <property type="match status" value="1"/>
</dbReference>
<dbReference type="EMBL" id="SGXM01000001">
    <property type="protein sequence ID" value="RZT43170.1"/>
    <property type="molecule type" value="Genomic_DNA"/>
</dbReference>
<evidence type="ECO:0000313" key="6">
    <source>
        <dbReference type="Proteomes" id="UP000291078"/>
    </source>
</evidence>
<dbReference type="InterPro" id="IPR016167">
    <property type="entry name" value="FAD-bd_PCMH_sub1"/>
</dbReference>
<comment type="caution">
    <text evidence="5">The sequence shown here is derived from an EMBL/GenBank/DDBJ whole genome shotgun (WGS) entry which is preliminary data.</text>
</comment>
<keyword evidence="6" id="KW-1185">Reference proteome</keyword>
<sequence length="266" mass="27394">MYAFQFERATDAQAAVAKLKSDGDAKFLAGGQSLLAAMKLRLAAPSMLVDVARIPGMADIKVQGDAVVIGAAACHADVAANAEVKARIPGLAALALGIGDRQVRALGTLGGSLANDDPAADYPAAVLALNATVITDRREIAADDFFKGLYETALAPDELITAVRFPVPEQSGYVKFRNPASRFALVGVMVARTGQTVRVAVTGAADSVFRAPALEQALAASFTPAAARAVKMDASGLNTDLHASAAYRAHLIPVLAARAVEAALRG</sequence>
<dbReference type="InterPro" id="IPR016166">
    <property type="entry name" value="FAD-bd_PCMH"/>
</dbReference>
<dbReference type="InterPro" id="IPR051312">
    <property type="entry name" value="Diverse_Substr_Oxidored"/>
</dbReference>
<accession>A0A4Q7SC37</accession>
<evidence type="ECO:0000256" key="1">
    <source>
        <dbReference type="ARBA" id="ARBA00022630"/>
    </source>
</evidence>
<dbReference type="InterPro" id="IPR002346">
    <property type="entry name" value="Mopterin_DH_FAD-bd"/>
</dbReference>
<dbReference type="InterPro" id="IPR005107">
    <property type="entry name" value="CO_DH_flav_C"/>
</dbReference>
<evidence type="ECO:0000256" key="3">
    <source>
        <dbReference type="ARBA" id="ARBA00023002"/>
    </source>
</evidence>
<name>A0A4Q7SC37_9BURK</name>
<dbReference type="PROSITE" id="PS51387">
    <property type="entry name" value="FAD_PCMH"/>
    <property type="match status" value="1"/>
</dbReference>
<keyword evidence="3" id="KW-0560">Oxidoreductase</keyword>
<dbReference type="InterPro" id="IPR036318">
    <property type="entry name" value="FAD-bd_PCMH-like_sf"/>
</dbReference>
<dbReference type="Gene3D" id="3.30.43.10">
    <property type="entry name" value="Uridine Diphospho-n-acetylenolpyruvylglucosamine Reductase, domain 2"/>
    <property type="match status" value="1"/>
</dbReference>
<dbReference type="InterPro" id="IPR016169">
    <property type="entry name" value="FAD-bd_PCMH_sub2"/>
</dbReference>
<dbReference type="InterPro" id="IPR036683">
    <property type="entry name" value="CO_DH_flav_C_dom_sf"/>
</dbReference>
<dbReference type="SUPFAM" id="SSF56176">
    <property type="entry name" value="FAD-binding/transporter-associated domain-like"/>
    <property type="match status" value="1"/>
</dbReference>
<organism evidence="5 6">
    <name type="scientific">Cupriavidus agavae</name>
    <dbReference type="NCBI Taxonomy" id="1001822"/>
    <lineage>
        <taxon>Bacteria</taxon>
        <taxon>Pseudomonadati</taxon>
        <taxon>Pseudomonadota</taxon>
        <taxon>Betaproteobacteria</taxon>
        <taxon>Burkholderiales</taxon>
        <taxon>Burkholderiaceae</taxon>
        <taxon>Cupriavidus</taxon>
    </lineage>
</organism>
<keyword evidence="1" id="KW-0285">Flavoprotein</keyword>
<keyword evidence="2" id="KW-0274">FAD</keyword>
<dbReference type="SMART" id="SM01092">
    <property type="entry name" value="CO_deh_flav_C"/>
    <property type="match status" value="1"/>
</dbReference>
<dbReference type="SUPFAM" id="SSF55447">
    <property type="entry name" value="CO dehydrogenase flavoprotein C-terminal domain-like"/>
    <property type="match status" value="1"/>
</dbReference>
<gene>
    <name evidence="5" type="ORF">EV147_2220</name>
</gene>
<dbReference type="PANTHER" id="PTHR42659">
    <property type="entry name" value="XANTHINE DEHYDROGENASE SUBUNIT C-RELATED"/>
    <property type="match status" value="1"/>
</dbReference>
<dbReference type="OrthoDB" id="9793944at2"/>
<dbReference type="Gene3D" id="3.30.465.10">
    <property type="match status" value="1"/>
</dbReference>
<dbReference type="Pfam" id="PF00941">
    <property type="entry name" value="FAD_binding_5"/>
    <property type="match status" value="1"/>
</dbReference>
<reference evidence="5 6" key="1">
    <citation type="journal article" date="2015" name="Stand. Genomic Sci.">
        <title>Genomic Encyclopedia of Bacterial and Archaeal Type Strains, Phase III: the genomes of soil and plant-associated and newly described type strains.</title>
        <authorList>
            <person name="Whitman W.B."/>
            <person name="Woyke T."/>
            <person name="Klenk H.P."/>
            <person name="Zhou Y."/>
            <person name="Lilburn T.G."/>
            <person name="Beck B.J."/>
            <person name="De Vos P."/>
            <person name="Vandamme P."/>
            <person name="Eisen J.A."/>
            <person name="Garrity G."/>
            <person name="Hugenholtz P."/>
            <person name="Kyrpides N.C."/>
        </authorList>
    </citation>
    <scope>NUCLEOTIDE SEQUENCE [LARGE SCALE GENOMIC DNA]</scope>
    <source>
        <strain evidence="5 6">ASC-9842</strain>
    </source>
</reference>
<dbReference type="GO" id="GO:0016491">
    <property type="term" value="F:oxidoreductase activity"/>
    <property type="evidence" value="ECO:0007669"/>
    <property type="project" value="UniProtKB-KW"/>
</dbReference>
<dbReference type="AlphaFoldDB" id="A0A4Q7SC37"/>
<feature type="domain" description="FAD-binding PCMH-type" evidence="4">
    <location>
        <begin position="1"/>
        <end position="170"/>
    </location>
</feature>
<protein>
    <submittedName>
        <fullName evidence="5">Carbon-monoxide dehydrogenase medium subunit</fullName>
    </submittedName>
</protein>
<evidence type="ECO:0000313" key="5">
    <source>
        <dbReference type="EMBL" id="RZT43170.1"/>
    </source>
</evidence>
<dbReference type="GO" id="GO:0071949">
    <property type="term" value="F:FAD binding"/>
    <property type="evidence" value="ECO:0007669"/>
    <property type="project" value="InterPro"/>
</dbReference>
<dbReference type="Proteomes" id="UP000291078">
    <property type="component" value="Unassembled WGS sequence"/>
</dbReference>
<dbReference type="Pfam" id="PF03450">
    <property type="entry name" value="CO_deh_flav_C"/>
    <property type="match status" value="1"/>
</dbReference>
<proteinExistence type="predicted"/>
<dbReference type="Gene3D" id="3.30.390.50">
    <property type="entry name" value="CO dehydrogenase flavoprotein, C-terminal domain"/>
    <property type="match status" value="1"/>
</dbReference>
<evidence type="ECO:0000259" key="4">
    <source>
        <dbReference type="PROSITE" id="PS51387"/>
    </source>
</evidence>